<feature type="compositionally biased region" description="Basic and acidic residues" evidence="1">
    <location>
        <begin position="31"/>
        <end position="42"/>
    </location>
</feature>
<dbReference type="EMBL" id="JAZAVK010000011">
    <property type="protein sequence ID" value="KAK7431532.1"/>
    <property type="molecule type" value="Genomic_DNA"/>
</dbReference>
<evidence type="ECO:0000313" key="3">
    <source>
        <dbReference type="EMBL" id="KAK7431532.1"/>
    </source>
</evidence>
<keyword evidence="4" id="KW-1185">Reference proteome</keyword>
<feature type="region of interest" description="Disordered" evidence="1">
    <location>
        <begin position="23"/>
        <end position="51"/>
    </location>
</feature>
<dbReference type="Proteomes" id="UP001498421">
    <property type="component" value="Unassembled WGS sequence"/>
</dbReference>
<feature type="domain" description="HNH nuclease" evidence="2">
    <location>
        <begin position="199"/>
        <end position="263"/>
    </location>
</feature>
<sequence length="388" mass="44448">MPATLYHEKPGDVIVKSKQAKRNFSDVSATSEDKIQKAKASEGSDDDEAGLNRLIHDEVERKIEAMTEAIRAELDSANEHVHFLNSIFHNGEIHMETQDFTKTMENFEKTVLAHRAKLAVLQSHKNQIIGEYLDDMDTQLANKHHDDWAYIDLIISRLQAPCGARLSLFKSRDVMSQLRFRNAVIHSYDAEGPGERAWCCIEGAFFNQKYIKAAHIVPYNIGELNAEYFFGTASAKEGHLMSPHNGIPMTGLYEESLNDGTMSLVPVPDSNDVRIVVFDTPDHTEQNFMARMNGKILTFRNSFRPYKRYLYFHYVTTLLRRQRYKVPKWWKSIAQDTHSTMWTTPGEYIRRSSLLVLARNIGHLPPDEATELLNAGQQWTNSRSSRRG</sequence>
<organism evidence="3 4">
    <name type="scientific">Neonectria magnoliae</name>
    <dbReference type="NCBI Taxonomy" id="2732573"/>
    <lineage>
        <taxon>Eukaryota</taxon>
        <taxon>Fungi</taxon>
        <taxon>Dikarya</taxon>
        <taxon>Ascomycota</taxon>
        <taxon>Pezizomycotina</taxon>
        <taxon>Sordariomycetes</taxon>
        <taxon>Hypocreomycetidae</taxon>
        <taxon>Hypocreales</taxon>
        <taxon>Nectriaceae</taxon>
        <taxon>Neonectria</taxon>
    </lineage>
</organism>
<accession>A0ABR1ID61</accession>
<protein>
    <recommendedName>
        <fullName evidence="2">HNH nuclease domain-containing protein</fullName>
    </recommendedName>
</protein>
<proteinExistence type="predicted"/>
<dbReference type="Pfam" id="PF13391">
    <property type="entry name" value="HNH_2"/>
    <property type="match status" value="1"/>
</dbReference>
<gene>
    <name evidence="3" type="ORF">QQZ08_002023</name>
</gene>
<evidence type="ECO:0000256" key="1">
    <source>
        <dbReference type="SAM" id="MobiDB-lite"/>
    </source>
</evidence>
<evidence type="ECO:0000313" key="4">
    <source>
        <dbReference type="Proteomes" id="UP001498421"/>
    </source>
</evidence>
<dbReference type="InterPro" id="IPR003615">
    <property type="entry name" value="HNH_nuc"/>
</dbReference>
<name>A0ABR1ID61_9HYPO</name>
<evidence type="ECO:0000259" key="2">
    <source>
        <dbReference type="Pfam" id="PF13391"/>
    </source>
</evidence>
<reference evidence="3 4" key="1">
    <citation type="journal article" date="2025" name="Microbiol. Resour. Announc.">
        <title>Draft genome sequences for Neonectria magnoliae and Neonectria punicea, canker pathogens of Liriodendron tulipifera and Acer saccharum in West Virginia.</title>
        <authorList>
            <person name="Petronek H.M."/>
            <person name="Kasson M.T."/>
            <person name="Metheny A.M."/>
            <person name="Stauder C.M."/>
            <person name="Lovett B."/>
            <person name="Lynch S.C."/>
            <person name="Garnas J.R."/>
            <person name="Kasson L.R."/>
            <person name="Stajich J.E."/>
        </authorList>
    </citation>
    <scope>NUCLEOTIDE SEQUENCE [LARGE SCALE GENOMIC DNA]</scope>
    <source>
        <strain evidence="3 4">NRRL 64651</strain>
    </source>
</reference>
<comment type="caution">
    <text evidence="3">The sequence shown here is derived from an EMBL/GenBank/DDBJ whole genome shotgun (WGS) entry which is preliminary data.</text>
</comment>